<organism evidence="1 2">
    <name type="scientific">Tribonema minus</name>
    <dbReference type="NCBI Taxonomy" id="303371"/>
    <lineage>
        <taxon>Eukaryota</taxon>
        <taxon>Sar</taxon>
        <taxon>Stramenopiles</taxon>
        <taxon>Ochrophyta</taxon>
        <taxon>PX clade</taxon>
        <taxon>Xanthophyceae</taxon>
        <taxon>Tribonematales</taxon>
        <taxon>Tribonemataceae</taxon>
        <taxon>Tribonema</taxon>
    </lineage>
</organism>
<protein>
    <recommendedName>
        <fullName evidence="3">Ankyrin repeat protein</fullName>
    </recommendedName>
</protein>
<dbReference type="EMBL" id="JAFCMP010000434">
    <property type="protein sequence ID" value="KAG5179953.1"/>
    <property type="molecule type" value="Genomic_DNA"/>
</dbReference>
<comment type="caution">
    <text evidence="1">The sequence shown here is derived from an EMBL/GenBank/DDBJ whole genome shotgun (WGS) entry which is preliminary data.</text>
</comment>
<gene>
    <name evidence="1" type="ORF">JKP88DRAFT_349795</name>
</gene>
<sequence length="354" mass="38726">MGLPLVMTELQSIKVVLRHLHPDSVDIAPMAGLLSLGLVVQTLEQRLAAVKDLVGGGERARQHRRTELPATTEVLTNNELLASILSYAGAGEFLFIAPVSKRDESWPARYINALCNAAAQWGRTSTLDFLLARGQQLFGALGTASLDDDEVRRASWALMCFDVEGTEHVRTLTDAAATAYSVAVLQWLQSRHALEFTGMTMLMAASNAALPNMKWLQAQGCPHDINEVCIMLMRVGGTEPLLDWVQSCGGGDWSPQGMARLLRSALSNDTPGLPRWLRAEGARWPEDLAEVVTTEIEEVKPSMILWAVQQGCPFGRWTTEVCDSLVRSHPDGAAVKRTLHDLGCPCACPRPYKL</sequence>
<evidence type="ECO:0008006" key="3">
    <source>
        <dbReference type="Google" id="ProtNLM"/>
    </source>
</evidence>
<accession>A0A835YSQ3</accession>
<keyword evidence="2" id="KW-1185">Reference proteome</keyword>
<evidence type="ECO:0000313" key="2">
    <source>
        <dbReference type="Proteomes" id="UP000664859"/>
    </source>
</evidence>
<dbReference type="AlphaFoldDB" id="A0A835YSQ3"/>
<dbReference type="Proteomes" id="UP000664859">
    <property type="component" value="Unassembled WGS sequence"/>
</dbReference>
<proteinExistence type="predicted"/>
<evidence type="ECO:0000313" key="1">
    <source>
        <dbReference type="EMBL" id="KAG5179953.1"/>
    </source>
</evidence>
<name>A0A835YSQ3_9STRA</name>
<dbReference type="OrthoDB" id="70387at2759"/>
<reference evidence="1" key="1">
    <citation type="submission" date="2021-02" db="EMBL/GenBank/DDBJ databases">
        <title>First Annotated Genome of the Yellow-green Alga Tribonema minus.</title>
        <authorList>
            <person name="Mahan K.M."/>
        </authorList>
    </citation>
    <scope>NUCLEOTIDE SEQUENCE</scope>
    <source>
        <strain evidence="1">UTEX B ZZ1240</strain>
    </source>
</reference>